<keyword evidence="2" id="KW-1185">Reference proteome</keyword>
<sequence>MRGGLVQWCRHGGGDPFSQPAVTGPYLPRWRHDQPSCVRAGCPRRAGRRGPWCGSLHPGRDP</sequence>
<accession>A0A1Q4V1N3</accession>
<name>A0A1Q4V1N3_9ACTN</name>
<organism evidence="1 2">
    <name type="scientific">Streptomyces uncialis</name>
    <dbReference type="NCBI Taxonomy" id="1048205"/>
    <lineage>
        <taxon>Bacteria</taxon>
        <taxon>Bacillati</taxon>
        <taxon>Actinomycetota</taxon>
        <taxon>Actinomycetes</taxon>
        <taxon>Kitasatosporales</taxon>
        <taxon>Streptomycetaceae</taxon>
        <taxon>Streptomyces</taxon>
    </lineage>
</organism>
<dbReference type="AlphaFoldDB" id="A0A1Q4V1N3"/>
<dbReference type="EMBL" id="LFBV01000009">
    <property type="protein sequence ID" value="OKH91727.1"/>
    <property type="molecule type" value="Genomic_DNA"/>
</dbReference>
<evidence type="ECO:0000313" key="2">
    <source>
        <dbReference type="Proteomes" id="UP000186455"/>
    </source>
</evidence>
<dbReference type="STRING" id="1048205.AB852_28695"/>
<gene>
    <name evidence="1" type="ORF">AB852_28695</name>
</gene>
<evidence type="ECO:0000313" key="1">
    <source>
        <dbReference type="EMBL" id="OKH91727.1"/>
    </source>
</evidence>
<dbReference type="Proteomes" id="UP000186455">
    <property type="component" value="Unassembled WGS sequence"/>
</dbReference>
<reference evidence="1 2" key="1">
    <citation type="submission" date="2015-06" db="EMBL/GenBank/DDBJ databases">
        <title>Cloning and characterization of the uncialamcin biosynthetic gene cluster.</title>
        <authorList>
            <person name="Yan X."/>
            <person name="Huang T."/>
            <person name="Ge H."/>
            <person name="Shen B."/>
        </authorList>
    </citation>
    <scope>NUCLEOTIDE SEQUENCE [LARGE SCALE GENOMIC DNA]</scope>
    <source>
        <strain evidence="1 2">DCA2648</strain>
    </source>
</reference>
<proteinExistence type="predicted"/>
<comment type="caution">
    <text evidence="1">The sequence shown here is derived from an EMBL/GenBank/DDBJ whole genome shotgun (WGS) entry which is preliminary data.</text>
</comment>
<protein>
    <submittedName>
        <fullName evidence="1">Uncharacterized protein</fullName>
    </submittedName>
</protein>